<gene>
    <name evidence="2" type="ORF">M011DRAFT_458397</name>
</gene>
<name>A0A6A6VEL0_9PLEO</name>
<organism evidence="2 3">
    <name type="scientific">Sporormia fimetaria CBS 119925</name>
    <dbReference type="NCBI Taxonomy" id="1340428"/>
    <lineage>
        <taxon>Eukaryota</taxon>
        <taxon>Fungi</taxon>
        <taxon>Dikarya</taxon>
        <taxon>Ascomycota</taxon>
        <taxon>Pezizomycotina</taxon>
        <taxon>Dothideomycetes</taxon>
        <taxon>Pleosporomycetidae</taxon>
        <taxon>Pleosporales</taxon>
        <taxon>Sporormiaceae</taxon>
        <taxon>Sporormia</taxon>
    </lineage>
</organism>
<feature type="compositionally biased region" description="Basic and acidic residues" evidence="1">
    <location>
        <begin position="214"/>
        <end position="238"/>
    </location>
</feature>
<dbReference type="Gene3D" id="1.10.600.10">
    <property type="entry name" value="Farnesyl Diphosphate Synthase"/>
    <property type="match status" value="2"/>
</dbReference>
<dbReference type="EMBL" id="MU006572">
    <property type="protein sequence ID" value="KAF2747537.1"/>
    <property type="molecule type" value="Genomic_DNA"/>
</dbReference>
<keyword evidence="3" id="KW-1185">Reference proteome</keyword>
<dbReference type="SUPFAM" id="SSF48576">
    <property type="entry name" value="Terpenoid synthases"/>
    <property type="match status" value="1"/>
</dbReference>
<reference evidence="2" key="1">
    <citation type="journal article" date="2020" name="Stud. Mycol.">
        <title>101 Dothideomycetes genomes: a test case for predicting lifestyles and emergence of pathogens.</title>
        <authorList>
            <person name="Haridas S."/>
            <person name="Albert R."/>
            <person name="Binder M."/>
            <person name="Bloem J."/>
            <person name="Labutti K."/>
            <person name="Salamov A."/>
            <person name="Andreopoulos B."/>
            <person name="Baker S."/>
            <person name="Barry K."/>
            <person name="Bills G."/>
            <person name="Bluhm B."/>
            <person name="Cannon C."/>
            <person name="Castanera R."/>
            <person name="Culley D."/>
            <person name="Daum C."/>
            <person name="Ezra D."/>
            <person name="Gonzalez J."/>
            <person name="Henrissat B."/>
            <person name="Kuo A."/>
            <person name="Liang C."/>
            <person name="Lipzen A."/>
            <person name="Lutzoni F."/>
            <person name="Magnuson J."/>
            <person name="Mondo S."/>
            <person name="Nolan M."/>
            <person name="Ohm R."/>
            <person name="Pangilinan J."/>
            <person name="Park H.-J."/>
            <person name="Ramirez L."/>
            <person name="Alfaro M."/>
            <person name="Sun H."/>
            <person name="Tritt A."/>
            <person name="Yoshinaga Y."/>
            <person name="Zwiers L.-H."/>
            <person name="Turgeon B."/>
            <person name="Goodwin S."/>
            <person name="Spatafora J."/>
            <person name="Crous P."/>
            <person name="Grigoriev I."/>
        </authorList>
    </citation>
    <scope>NUCLEOTIDE SEQUENCE</scope>
    <source>
        <strain evidence="2">CBS 119925</strain>
    </source>
</reference>
<dbReference type="Proteomes" id="UP000799440">
    <property type="component" value="Unassembled WGS sequence"/>
</dbReference>
<dbReference type="OrthoDB" id="2861623at2759"/>
<evidence type="ECO:0000313" key="2">
    <source>
        <dbReference type="EMBL" id="KAF2747537.1"/>
    </source>
</evidence>
<dbReference type="AlphaFoldDB" id="A0A6A6VEL0"/>
<accession>A0A6A6VEL0</accession>
<evidence type="ECO:0000313" key="3">
    <source>
        <dbReference type="Proteomes" id="UP000799440"/>
    </source>
</evidence>
<dbReference type="InterPro" id="IPR008949">
    <property type="entry name" value="Isoprenoid_synthase_dom_sf"/>
</dbReference>
<dbReference type="Pfam" id="PF19086">
    <property type="entry name" value="Terpene_syn_C_2"/>
    <property type="match status" value="1"/>
</dbReference>
<evidence type="ECO:0000256" key="1">
    <source>
        <dbReference type="SAM" id="MobiDB-lite"/>
    </source>
</evidence>
<protein>
    <recommendedName>
        <fullName evidence="4">Terpenoid synthase</fullName>
    </recommendedName>
</protein>
<proteinExistence type="predicted"/>
<feature type="region of interest" description="Disordered" evidence="1">
    <location>
        <begin position="181"/>
        <end position="295"/>
    </location>
</feature>
<sequence>MATSGPENKTDDTMAEQKSSLALVQSMLAAAGIASRARHTTRFGVLVDLAGETFKIPDLTNSACPSYWKPKLHPQAADLRRDIEDFLELWCPSDDVLAHLQGLDIGGLAAAWAHDAEYKHVCWVAYFFAWFCLWNEEAQEDLPSVVDAEPTVAHARSAVTIRRFENGANIVEAKDAVDTPVGKPEWMVDKSNDTGNVGGGSDSPHQESASFEEGNNREDLSHDTASSGDEKPTGHEHVGSSLEAPGSGEEDTSKNERPSICVSDSSTADLPARSQEEVAEDADLPTPEIDSNDNAAPSRCDAIGLISELLLADCPDDLLTSIQAEELGCAFYDYIAHPLREAYDHGRRRLLSEEIKSYVTSGERGSKMQKTETLPSIEEFWQRRMKGSEFKFLLMATELVAGVRLPEHILRHPEMQNLFNAALEHTWIVNDILSFHRQTELGYIGFVGLIFAQKGDLTFAIDVAVAAASHAAGVFERSARHLAVDLMNEAGETESFPMWKRLDVLLDLRKFVNACRSSCIGSLAWGYATPCYKMKKFSKDSEGAKVVKLPLKVAEDLFG</sequence>
<evidence type="ECO:0008006" key="4">
    <source>
        <dbReference type="Google" id="ProtNLM"/>
    </source>
</evidence>